<keyword evidence="2" id="KW-0418">Kinase</keyword>
<dbReference type="InterPro" id="IPR050929">
    <property type="entry name" value="PFKA"/>
</dbReference>
<dbReference type="EMBL" id="SSTD01015334">
    <property type="protein sequence ID" value="TYK02852.1"/>
    <property type="molecule type" value="Genomic_DNA"/>
</dbReference>
<dbReference type="Proteomes" id="UP000321947">
    <property type="component" value="Unassembled WGS sequence"/>
</dbReference>
<accession>A0A5D3BVL3</accession>
<dbReference type="PANTHER" id="PTHR45770">
    <property type="entry name" value="ATP-DEPENDENT 6-PHOSPHOFRUCTOKINASE 1"/>
    <property type="match status" value="1"/>
</dbReference>
<dbReference type="SUPFAM" id="SSF53784">
    <property type="entry name" value="Phosphofructokinase"/>
    <property type="match status" value="1"/>
</dbReference>
<gene>
    <name evidence="2" type="ORF">E5676_scaffold218G00540</name>
</gene>
<sequence>MCPPWFRRGAVASVSIERCNFYKLLQVVHKSSPKGIHFRRARPHHRADEVHACTVTCGGLCPELNIVIRELVCGLYNMYGVKKVLETEVIDKSFGFDTIVEKAQWDINTAHVESESKENGIELLKLMGSYCDKFVALEKSSFRSL</sequence>
<dbReference type="Gene3D" id="3.40.50.450">
    <property type="match status" value="1"/>
</dbReference>
<keyword evidence="2" id="KW-0808">Transferase</keyword>
<comment type="caution">
    <text evidence="2">The sequence shown here is derived from an EMBL/GenBank/DDBJ whole genome shotgun (WGS) entry which is preliminary data.</text>
</comment>
<proteinExistence type="predicted"/>
<protein>
    <submittedName>
        <fullName evidence="2">ATP-dependent 6-phosphofructokinase 4</fullName>
    </submittedName>
</protein>
<keyword evidence="1" id="KW-0021">Allosteric enzyme</keyword>
<organism evidence="2 3">
    <name type="scientific">Cucumis melo var. makuwa</name>
    <name type="common">Oriental melon</name>
    <dbReference type="NCBI Taxonomy" id="1194695"/>
    <lineage>
        <taxon>Eukaryota</taxon>
        <taxon>Viridiplantae</taxon>
        <taxon>Streptophyta</taxon>
        <taxon>Embryophyta</taxon>
        <taxon>Tracheophyta</taxon>
        <taxon>Spermatophyta</taxon>
        <taxon>Magnoliopsida</taxon>
        <taxon>eudicotyledons</taxon>
        <taxon>Gunneridae</taxon>
        <taxon>Pentapetalae</taxon>
        <taxon>rosids</taxon>
        <taxon>fabids</taxon>
        <taxon>Cucurbitales</taxon>
        <taxon>Cucurbitaceae</taxon>
        <taxon>Benincaseae</taxon>
        <taxon>Cucumis</taxon>
    </lineage>
</organism>
<evidence type="ECO:0000313" key="3">
    <source>
        <dbReference type="Proteomes" id="UP000321947"/>
    </source>
</evidence>
<evidence type="ECO:0000313" key="2">
    <source>
        <dbReference type="EMBL" id="TYK02852.1"/>
    </source>
</evidence>
<dbReference type="AlphaFoldDB" id="A0A5D3BVL3"/>
<dbReference type="InterPro" id="IPR035966">
    <property type="entry name" value="PKF_sf"/>
</dbReference>
<evidence type="ECO:0000256" key="1">
    <source>
        <dbReference type="ARBA" id="ARBA00022533"/>
    </source>
</evidence>
<name>A0A5D3BVL3_CUCMM</name>
<reference evidence="2 3" key="1">
    <citation type="submission" date="2019-08" db="EMBL/GenBank/DDBJ databases">
        <title>Draft genome sequences of two oriental melons (Cucumis melo L. var makuwa).</title>
        <authorList>
            <person name="Kwon S.-Y."/>
        </authorList>
    </citation>
    <scope>NUCLEOTIDE SEQUENCE [LARGE SCALE GENOMIC DNA]</scope>
    <source>
        <strain evidence="3">cv. Chang Bougi</strain>
        <tissue evidence="2">Leaf</tissue>
    </source>
</reference>
<dbReference type="GO" id="GO:0003872">
    <property type="term" value="F:6-phosphofructokinase activity"/>
    <property type="evidence" value="ECO:0007669"/>
    <property type="project" value="InterPro"/>
</dbReference>